<dbReference type="RefSeq" id="WP_124092638.1">
    <property type="nucleotide sequence ID" value="NZ_CBCRYA010000002.1"/>
</dbReference>
<keyword evidence="3" id="KW-1185">Reference proteome</keyword>
<gene>
    <name evidence="2" type="ORF">PSET11_02522</name>
</gene>
<dbReference type="AlphaFoldDB" id="A0A3P5XR16"/>
<dbReference type="GO" id="GO:0003700">
    <property type="term" value="F:DNA-binding transcription factor activity"/>
    <property type="evidence" value="ECO:0007669"/>
    <property type="project" value="InterPro"/>
</dbReference>
<dbReference type="Pfam" id="PF12802">
    <property type="entry name" value="MarR_2"/>
    <property type="match status" value="1"/>
</dbReference>
<dbReference type="Proteomes" id="UP000280861">
    <property type="component" value="Unassembled WGS sequence"/>
</dbReference>
<dbReference type="InterPro" id="IPR036390">
    <property type="entry name" value="WH_DNA-bd_sf"/>
</dbReference>
<dbReference type="SUPFAM" id="SSF46785">
    <property type="entry name" value="Winged helix' DNA-binding domain"/>
    <property type="match status" value="1"/>
</dbReference>
<dbReference type="InterPro" id="IPR000835">
    <property type="entry name" value="HTH_MarR-typ"/>
</dbReference>
<feature type="domain" description="HTH marR-type" evidence="1">
    <location>
        <begin position="156"/>
        <end position="197"/>
    </location>
</feature>
<name>A0A3P5XR16_9MICC</name>
<evidence type="ECO:0000313" key="3">
    <source>
        <dbReference type="Proteomes" id="UP000280861"/>
    </source>
</evidence>
<accession>A0A3P5XR16</accession>
<organism evidence="2 3">
    <name type="scientific">Arthrobacter ulcerisalmonis</name>
    <dbReference type="NCBI Taxonomy" id="2483813"/>
    <lineage>
        <taxon>Bacteria</taxon>
        <taxon>Bacillati</taxon>
        <taxon>Actinomycetota</taxon>
        <taxon>Actinomycetes</taxon>
        <taxon>Micrococcales</taxon>
        <taxon>Micrococcaceae</taxon>
        <taxon>Arthrobacter</taxon>
    </lineage>
</organism>
<evidence type="ECO:0000313" key="2">
    <source>
        <dbReference type="EMBL" id="VDC30406.1"/>
    </source>
</evidence>
<sequence length="235" mass="24735">MFVMTLDQRGSTGDQDRVPELIAALAQRSATNFERSVGDELQGVVASAADVVDIALFALRAGHWYVGIGLGPVQLAASSSPREGAGAGFIAARRAVEAAKAAGPYVPLSVVSGTMGQDSRNRHEIHEGVGMGELASASSNAEAVLRLLGRIVQDRTTAQWRVVDALARHGNNPYGKQKQVAQELGITEQTVSRTVHRSGWQEEQAARPAAQMLLDYAHRQSVATGSLAAGTPEAG</sequence>
<reference evidence="2 3" key="1">
    <citation type="submission" date="2018-11" db="EMBL/GenBank/DDBJ databases">
        <authorList>
            <person name="Criscuolo A."/>
        </authorList>
    </citation>
    <scope>NUCLEOTIDE SEQUENCE [LARGE SCALE GENOMIC DNA]</scope>
    <source>
        <strain evidence="2">AT11b</strain>
    </source>
</reference>
<dbReference type="Gene3D" id="1.10.10.10">
    <property type="entry name" value="Winged helix-like DNA-binding domain superfamily/Winged helix DNA-binding domain"/>
    <property type="match status" value="1"/>
</dbReference>
<dbReference type="OrthoDB" id="5184241at2"/>
<dbReference type="EMBL" id="UXAU01000037">
    <property type="protein sequence ID" value="VDC30406.1"/>
    <property type="molecule type" value="Genomic_DNA"/>
</dbReference>
<protein>
    <recommendedName>
        <fullName evidence="1">HTH marR-type domain-containing protein</fullName>
    </recommendedName>
</protein>
<evidence type="ECO:0000259" key="1">
    <source>
        <dbReference type="Pfam" id="PF12802"/>
    </source>
</evidence>
<dbReference type="InterPro" id="IPR036388">
    <property type="entry name" value="WH-like_DNA-bd_sf"/>
</dbReference>
<proteinExistence type="predicted"/>